<dbReference type="EMBL" id="MU394281">
    <property type="protein sequence ID" value="KAI6093162.1"/>
    <property type="molecule type" value="Genomic_DNA"/>
</dbReference>
<evidence type="ECO:0000313" key="2">
    <source>
        <dbReference type="Proteomes" id="UP001497680"/>
    </source>
</evidence>
<gene>
    <name evidence="1" type="ORF">F4821DRAFT_276772</name>
</gene>
<dbReference type="Proteomes" id="UP001497680">
    <property type="component" value="Unassembled WGS sequence"/>
</dbReference>
<reference evidence="1 2" key="1">
    <citation type="journal article" date="2022" name="New Phytol.">
        <title>Ecological generalism drives hyperdiversity of secondary metabolite gene clusters in xylarialean endophytes.</title>
        <authorList>
            <person name="Franco M.E.E."/>
            <person name="Wisecaver J.H."/>
            <person name="Arnold A.E."/>
            <person name="Ju Y.M."/>
            <person name="Slot J.C."/>
            <person name="Ahrendt S."/>
            <person name="Moore L.P."/>
            <person name="Eastman K.E."/>
            <person name="Scott K."/>
            <person name="Konkel Z."/>
            <person name="Mondo S.J."/>
            <person name="Kuo A."/>
            <person name="Hayes R.D."/>
            <person name="Haridas S."/>
            <person name="Andreopoulos B."/>
            <person name="Riley R."/>
            <person name="LaButti K."/>
            <person name="Pangilinan J."/>
            <person name="Lipzen A."/>
            <person name="Amirebrahimi M."/>
            <person name="Yan J."/>
            <person name="Adam C."/>
            <person name="Keymanesh K."/>
            <person name="Ng V."/>
            <person name="Louie K."/>
            <person name="Northen T."/>
            <person name="Drula E."/>
            <person name="Henrissat B."/>
            <person name="Hsieh H.M."/>
            <person name="Youens-Clark K."/>
            <person name="Lutzoni F."/>
            <person name="Miadlikowska J."/>
            <person name="Eastwood D.C."/>
            <person name="Hamelin R.C."/>
            <person name="Grigoriev I.V."/>
            <person name="U'Ren J.M."/>
        </authorList>
    </citation>
    <scope>NUCLEOTIDE SEQUENCE [LARGE SCALE GENOMIC DNA]</scope>
    <source>
        <strain evidence="1 2">ER1909</strain>
    </source>
</reference>
<keyword evidence="2" id="KW-1185">Reference proteome</keyword>
<name>A0ACC0DLD0_9PEZI</name>
<comment type="caution">
    <text evidence="1">The sequence shown here is derived from an EMBL/GenBank/DDBJ whole genome shotgun (WGS) entry which is preliminary data.</text>
</comment>
<protein>
    <submittedName>
        <fullName evidence="1">Ankyrin repeat-containing domain protein</fullName>
    </submittedName>
</protein>
<sequence>MAFDVLPVEIADAILIEAVKARGLKRALRLRLINRAWDAAVLVAICKSGKADTGITFARDISMAFARDIQKTFAREIAEFFQKYMLYKTMHMKPVNVRMLVIREATEFVLEHRGSSDSEDELTKSVSEIFRWNLRRISMHMCVHPECSQCNELKQWDLSLAVLAIAAYTNDTTLAKEVLPKMAGEDNLLYSNIYERYFGPEPVLGRPLEVAAMKGNVEMTRLILEHLRGAMEVDKEKRGEAYDSILQHAAKGNQIGTIEIGLEYARCTWRLEGALMGTTSLDIFKYLLKFGEEHQLHPAVNYRRLFIFAAFNGDLPVTRYIFEECGLSKDTRRISAGAHWNNLIHEVAERGHYDVVEYLLEVGAVIGGDTIVAAAQHGSQRLVRLLLDKSTWCTRALKDALLSALERENDSVVRLLMEHGVSLD</sequence>
<organism evidence="1 2">
    <name type="scientific">Hypoxylon rubiginosum</name>
    <dbReference type="NCBI Taxonomy" id="110542"/>
    <lineage>
        <taxon>Eukaryota</taxon>
        <taxon>Fungi</taxon>
        <taxon>Dikarya</taxon>
        <taxon>Ascomycota</taxon>
        <taxon>Pezizomycotina</taxon>
        <taxon>Sordariomycetes</taxon>
        <taxon>Xylariomycetidae</taxon>
        <taxon>Xylariales</taxon>
        <taxon>Hypoxylaceae</taxon>
        <taxon>Hypoxylon</taxon>
    </lineage>
</organism>
<accession>A0ACC0DLD0</accession>
<evidence type="ECO:0000313" key="1">
    <source>
        <dbReference type="EMBL" id="KAI6093162.1"/>
    </source>
</evidence>
<proteinExistence type="predicted"/>